<reference evidence="2" key="1">
    <citation type="submission" date="2016-11" db="UniProtKB">
        <authorList>
            <consortium name="WormBaseParasite"/>
        </authorList>
    </citation>
    <scope>IDENTIFICATION</scope>
    <source>
        <strain evidence="2">KR3021</strain>
    </source>
</reference>
<name>A0AC35UC47_9BILA</name>
<proteinExistence type="predicted"/>
<protein>
    <submittedName>
        <fullName evidence="2">Non-specific serine/threonine protein kinase</fullName>
    </submittedName>
</protein>
<accession>A0AC35UC47</accession>
<evidence type="ECO:0000313" key="2">
    <source>
        <dbReference type="WBParaSite" id="RSKR_0000982200.1"/>
    </source>
</evidence>
<dbReference type="Proteomes" id="UP000095286">
    <property type="component" value="Unplaced"/>
</dbReference>
<evidence type="ECO:0000313" key="1">
    <source>
        <dbReference type="Proteomes" id="UP000095286"/>
    </source>
</evidence>
<organism evidence="1 2">
    <name type="scientific">Rhabditophanes sp. KR3021</name>
    <dbReference type="NCBI Taxonomy" id="114890"/>
    <lineage>
        <taxon>Eukaryota</taxon>
        <taxon>Metazoa</taxon>
        <taxon>Ecdysozoa</taxon>
        <taxon>Nematoda</taxon>
        <taxon>Chromadorea</taxon>
        <taxon>Rhabditida</taxon>
        <taxon>Tylenchina</taxon>
        <taxon>Panagrolaimomorpha</taxon>
        <taxon>Strongyloidoidea</taxon>
        <taxon>Alloionematidae</taxon>
        <taxon>Rhabditophanes</taxon>
    </lineage>
</organism>
<dbReference type="WBParaSite" id="RSKR_0000982200.1">
    <property type="protein sequence ID" value="RSKR_0000982200.1"/>
    <property type="gene ID" value="RSKR_0000982200"/>
</dbReference>
<sequence>MCVNRVYTFNNETELIHKHLQKKIETFLTTLERAKLLEYDYLSENNYLSVFDTIKKLRIAWEKNNSFWSIKTPYFAKRLLQFIMIPMVGNRQFYQKYPNVYSEIQKLVIAALKTSLNCNESKNSFLYESDRNERHDLYVFAVKYFEYDKLFLSIMTNVMFDLKYHRIHPAPFANGYQFIKNEKTIQNNVLYNHQQTHIASEDYIRSVFVLSNKLFIASGGRVSSQDIFRQDILEVMSILNPSLLTAATIALLYASGIDKAKKTFLKEKYTNYHAYYDISNSLLHEINANDGLVLNIISDCWEESLPVKDMINCILPSLHAYRNQSNVAIFEIIVSLMNSAYKLQDRIIQKLCNFVKENYSRQCYIKCLYKMYDSFDQHISKFKLNRNDTLIVIEQSNEFENVIAHNDLDVSISSDDYREAFVSEDLTFSFNRDNCESYKSLAYLSKELIIQYTIEDTAFYESEMTNKEMTTQAKRAINEIDFEYIGENDNYAILSQHNPVILYKYNNMPLDSLSKASILIVRSVHIHYKPRGSLVNDRFNIPIKKDLNNDYCGGSINFNPENSLSLIGVPISIEKKEMLNVALDAGFKSMVEYALKQKLDNACILKEMERSFNYDLIIHVLEIAVRMGPIAINRFLIVASKTIRSVGTLIEIQRIAMALINYRSICKYENMFPQIPKNQNNIDEDSENNEMVNTIDSREVLEDLREIPTNNEGICKDLAYCANISQVQSNVEKLPNNNSGDDDYKTSFLKEDWKKNFSLPTKPFPIPGILDGKEQIFDVLFKIPVTTELSNDIHKYCADLKTEIDLNHFNHYLLNSIFNTLAVRLTSKKRTSFLEDQIHWLWNYSAVMVNEVIGDTNSEYIQTKAHLSALYNNAKSLASIKIEALKLLKCAVVKQPFYIKP</sequence>